<dbReference type="AlphaFoldDB" id="A0A4U6XEQ4"/>
<proteinExistence type="predicted"/>
<accession>A0A4U6XEQ4</accession>
<dbReference type="EMBL" id="PJEX01000151">
    <property type="protein sequence ID" value="TKW54165.1"/>
    <property type="molecule type" value="Genomic_DNA"/>
</dbReference>
<sequence>MGDWLNQLFDLNDSDAEVWASPFQNPASPARWGWVARIQAYWHVYQFGQKFITPDYHHTLDEAFADPDFPIHKSNNGIHQFRHLNTFVYENGTEGKGTKALFSNIINPRDGAMIFENNFSPWYESAEHGGDIPKLNRLSDLAYFQWLDSCKATGIAPSRLRVVFRVRIMYPPAFKTIVQALRRGAGRTTIPSWKDRVTFPINSLPGLAILATAQGASTVWFLVQHRKTLGAKRIVGVTVWGGDGEHRFSDSLIITGEEMFAASVNLRFIITDA</sequence>
<evidence type="ECO:0000313" key="1">
    <source>
        <dbReference type="EMBL" id="TKW54165.1"/>
    </source>
</evidence>
<evidence type="ECO:0000313" key="2">
    <source>
        <dbReference type="Proteomes" id="UP000310108"/>
    </source>
</evidence>
<reference evidence="1 2" key="1">
    <citation type="journal article" date="2019" name="PLoS ONE">
        <title>Comparative genome analysis indicates high evolutionary potential of pathogenicity genes in Colletotrichum tanaceti.</title>
        <authorList>
            <person name="Lelwala R.V."/>
            <person name="Korhonen P.K."/>
            <person name="Young N.D."/>
            <person name="Scott J.B."/>
            <person name="Ades P.A."/>
            <person name="Gasser R.B."/>
            <person name="Taylor P.W.J."/>
        </authorList>
    </citation>
    <scope>NUCLEOTIDE SEQUENCE [LARGE SCALE GENOMIC DNA]</scope>
    <source>
        <strain evidence="1">BRIP57314</strain>
    </source>
</reference>
<comment type="caution">
    <text evidence="1">The sequence shown here is derived from an EMBL/GenBank/DDBJ whole genome shotgun (WGS) entry which is preliminary data.</text>
</comment>
<organism evidence="1 2">
    <name type="scientific">Colletotrichum tanaceti</name>
    <dbReference type="NCBI Taxonomy" id="1306861"/>
    <lineage>
        <taxon>Eukaryota</taxon>
        <taxon>Fungi</taxon>
        <taxon>Dikarya</taxon>
        <taxon>Ascomycota</taxon>
        <taxon>Pezizomycotina</taxon>
        <taxon>Sordariomycetes</taxon>
        <taxon>Hypocreomycetidae</taxon>
        <taxon>Glomerellales</taxon>
        <taxon>Glomerellaceae</taxon>
        <taxon>Colletotrichum</taxon>
        <taxon>Colletotrichum destructivum species complex</taxon>
    </lineage>
</organism>
<keyword evidence="2" id="KW-1185">Reference proteome</keyword>
<gene>
    <name evidence="1" type="ORF">CTA1_6682</name>
</gene>
<dbReference type="OrthoDB" id="5337308at2759"/>
<name>A0A4U6XEQ4_9PEZI</name>
<dbReference type="STRING" id="1306861.A0A4U6XEQ4"/>
<dbReference type="Proteomes" id="UP000310108">
    <property type="component" value="Unassembled WGS sequence"/>
</dbReference>
<protein>
    <submittedName>
        <fullName evidence="1">Uncharacterized protein</fullName>
    </submittedName>
</protein>